<dbReference type="GO" id="GO:0033573">
    <property type="term" value="C:high-affinity iron permease complex"/>
    <property type="evidence" value="ECO:0007669"/>
    <property type="project" value="InterPro"/>
</dbReference>
<feature type="transmembrane region" description="Helical" evidence="8">
    <location>
        <begin position="12"/>
        <end position="33"/>
    </location>
</feature>
<keyword evidence="3" id="KW-0410">Iron transport</keyword>
<feature type="compositionally biased region" description="Basic and acidic residues" evidence="7">
    <location>
        <begin position="197"/>
        <end position="208"/>
    </location>
</feature>
<dbReference type="EMBL" id="KZ819323">
    <property type="protein sequence ID" value="PWN22439.1"/>
    <property type="molecule type" value="Genomic_DNA"/>
</dbReference>
<keyword evidence="3" id="KW-0406">Ion transport</keyword>
<gene>
    <name evidence="9" type="ORF">BCV69DRAFT_144024</name>
</gene>
<feature type="transmembrane region" description="Helical" evidence="8">
    <location>
        <begin position="264"/>
        <end position="288"/>
    </location>
</feature>
<accession>A0A316UB99</accession>
<dbReference type="GeneID" id="37011045"/>
<evidence type="ECO:0000256" key="2">
    <source>
        <dbReference type="ARBA" id="ARBA00008333"/>
    </source>
</evidence>
<dbReference type="AlphaFoldDB" id="A0A316UB99"/>
<sequence length="465" mass="49874">MSGINTTDVFSVVIFFIAFREAMEASLIIGTLLGMMESLARDLLPDRASSATSTTVEGANVSEHAAADLEQDQERIKERKVLIKKLRKMILFGAATGLGIAMAIGAVFLAIFYTQANDLYAKADEAWESAFNLVAMILITPMALALLRADRSRGKWRAKLAKAFAGKLTEQEEKDDPSSAAAHAVGVDPTGHNSSSADDKTGTDKKSSDPSSPNEQHVAELAQSGSVGSGLSHSVNTPKPSLRQRMVASVKAPFLKANRGRTTLFTIPLITTLREGLEGVVFIGGVSLGLPATSIPLAAIVGLALGLSMGFIIFKAGGFSKIRYFLLLSTCLLLLIAAGMASRSVWGIQYFIYGRKVGDAAAEGGSGPGSYDATNYIWHIDCCNPNESSGGNGWGILNSLVGWNNTGTFGSIFAYIAYWFVVIGYMIYSFWVEGRLALAYKWKGKRTALWESKKCAAKRQRTHAA</sequence>
<feature type="compositionally biased region" description="Low complexity" evidence="7">
    <location>
        <begin position="224"/>
        <end position="235"/>
    </location>
</feature>
<name>A0A316UB99_9BASI</name>
<dbReference type="Pfam" id="PF03239">
    <property type="entry name" value="FTR1"/>
    <property type="match status" value="1"/>
</dbReference>
<feature type="transmembrane region" description="Helical" evidence="8">
    <location>
        <begin position="412"/>
        <end position="431"/>
    </location>
</feature>
<feature type="transmembrane region" description="Helical" evidence="8">
    <location>
        <begin position="326"/>
        <end position="346"/>
    </location>
</feature>
<keyword evidence="3" id="KW-0813">Transport</keyword>
<evidence type="ECO:0000256" key="3">
    <source>
        <dbReference type="ARBA" id="ARBA00022496"/>
    </source>
</evidence>
<dbReference type="PANTHER" id="PTHR31632">
    <property type="entry name" value="IRON TRANSPORTER FTH1"/>
    <property type="match status" value="1"/>
</dbReference>
<feature type="region of interest" description="Disordered" evidence="7">
    <location>
        <begin position="167"/>
        <end position="239"/>
    </location>
</feature>
<reference evidence="9 10" key="1">
    <citation type="journal article" date="2018" name="Mol. Biol. Evol.">
        <title>Broad Genomic Sampling Reveals a Smut Pathogenic Ancestry of the Fungal Clade Ustilaginomycotina.</title>
        <authorList>
            <person name="Kijpornyongpan T."/>
            <person name="Mondo S.J."/>
            <person name="Barry K."/>
            <person name="Sandor L."/>
            <person name="Lee J."/>
            <person name="Lipzen A."/>
            <person name="Pangilinan J."/>
            <person name="LaButti K."/>
            <person name="Hainaut M."/>
            <person name="Henrissat B."/>
            <person name="Grigoriev I.V."/>
            <person name="Spatafora J.W."/>
            <person name="Aime M.C."/>
        </authorList>
    </citation>
    <scope>NUCLEOTIDE SEQUENCE [LARGE SCALE GENOMIC DNA]</scope>
    <source>
        <strain evidence="9 10">MCA 4718</strain>
    </source>
</reference>
<organism evidence="9 10">
    <name type="scientific">Pseudomicrostroma glucosiphilum</name>
    <dbReference type="NCBI Taxonomy" id="1684307"/>
    <lineage>
        <taxon>Eukaryota</taxon>
        <taxon>Fungi</taxon>
        <taxon>Dikarya</taxon>
        <taxon>Basidiomycota</taxon>
        <taxon>Ustilaginomycotina</taxon>
        <taxon>Exobasidiomycetes</taxon>
        <taxon>Microstromatales</taxon>
        <taxon>Microstromatales incertae sedis</taxon>
        <taxon>Pseudomicrostroma</taxon>
    </lineage>
</organism>
<dbReference type="Proteomes" id="UP000245942">
    <property type="component" value="Unassembled WGS sequence"/>
</dbReference>
<comment type="similarity">
    <text evidence="2">Belongs to the oxidase-dependent Fe transporter (OFeT) (TC 9.A.10.1) family.</text>
</comment>
<keyword evidence="4 8" id="KW-0812">Transmembrane</keyword>
<keyword evidence="3" id="KW-0408">Iron</keyword>
<keyword evidence="6 8" id="KW-0472">Membrane</keyword>
<dbReference type="InterPro" id="IPR004923">
    <property type="entry name" value="FTR1/Fip1/EfeU"/>
</dbReference>
<keyword evidence="5 8" id="KW-1133">Transmembrane helix</keyword>
<dbReference type="RefSeq" id="XP_025349599.1">
    <property type="nucleotide sequence ID" value="XM_025489311.1"/>
</dbReference>
<evidence type="ECO:0000256" key="8">
    <source>
        <dbReference type="SAM" id="Phobius"/>
    </source>
</evidence>
<evidence type="ECO:0000256" key="5">
    <source>
        <dbReference type="ARBA" id="ARBA00022989"/>
    </source>
</evidence>
<proteinExistence type="inferred from homology"/>
<dbReference type="OrthoDB" id="4364at2759"/>
<evidence type="ECO:0000256" key="4">
    <source>
        <dbReference type="ARBA" id="ARBA00022692"/>
    </source>
</evidence>
<dbReference type="STRING" id="1684307.A0A316UB99"/>
<dbReference type="GO" id="GO:0015093">
    <property type="term" value="F:ferrous iron transmembrane transporter activity"/>
    <property type="evidence" value="ECO:0007669"/>
    <property type="project" value="TreeGrafter"/>
</dbReference>
<dbReference type="PANTHER" id="PTHR31632:SF2">
    <property type="entry name" value="PLASMA MEMBRANE IRON PERMEASE"/>
    <property type="match status" value="1"/>
</dbReference>
<evidence type="ECO:0000256" key="1">
    <source>
        <dbReference type="ARBA" id="ARBA00004141"/>
    </source>
</evidence>
<comment type="subcellular location">
    <subcellularLocation>
        <location evidence="1">Membrane</location>
        <topology evidence="1">Multi-pass membrane protein</topology>
    </subcellularLocation>
</comment>
<protein>
    <submittedName>
        <fullName evidence="9">Iron permease FTR1</fullName>
    </submittedName>
</protein>
<evidence type="ECO:0000313" key="10">
    <source>
        <dbReference type="Proteomes" id="UP000245942"/>
    </source>
</evidence>
<feature type="transmembrane region" description="Helical" evidence="8">
    <location>
        <begin position="89"/>
        <end position="114"/>
    </location>
</feature>
<evidence type="ECO:0000256" key="6">
    <source>
        <dbReference type="ARBA" id="ARBA00023136"/>
    </source>
</evidence>
<feature type="transmembrane region" description="Helical" evidence="8">
    <location>
        <begin position="126"/>
        <end position="147"/>
    </location>
</feature>
<evidence type="ECO:0000256" key="7">
    <source>
        <dbReference type="SAM" id="MobiDB-lite"/>
    </source>
</evidence>
<feature type="transmembrane region" description="Helical" evidence="8">
    <location>
        <begin position="294"/>
        <end position="314"/>
    </location>
</feature>
<evidence type="ECO:0000313" key="9">
    <source>
        <dbReference type="EMBL" id="PWN22439.1"/>
    </source>
</evidence>
<keyword evidence="10" id="KW-1185">Reference proteome</keyword>